<accession>A0AAD6XPF3</accession>
<feature type="region of interest" description="Disordered" evidence="1">
    <location>
        <begin position="87"/>
        <end position="106"/>
    </location>
</feature>
<dbReference type="EMBL" id="JARJCN010000039">
    <property type="protein sequence ID" value="KAJ7083953.1"/>
    <property type="molecule type" value="Genomic_DNA"/>
</dbReference>
<feature type="compositionally biased region" description="Low complexity" evidence="1">
    <location>
        <begin position="246"/>
        <end position="266"/>
    </location>
</feature>
<name>A0AAD6XPF3_9AGAR</name>
<protein>
    <submittedName>
        <fullName evidence="2">Uncharacterized protein</fullName>
    </submittedName>
</protein>
<organism evidence="2 3">
    <name type="scientific">Mycena belliarum</name>
    <dbReference type="NCBI Taxonomy" id="1033014"/>
    <lineage>
        <taxon>Eukaryota</taxon>
        <taxon>Fungi</taxon>
        <taxon>Dikarya</taxon>
        <taxon>Basidiomycota</taxon>
        <taxon>Agaricomycotina</taxon>
        <taxon>Agaricomycetes</taxon>
        <taxon>Agaricomycetidae</taxon>
        <taxon>Agaricales</taxon>
        <taxon>Marasmiineae</taxon>
        <taxon>Mycenaceae</taxon>
        <taxon>Mycena</taxon>
    </lineage>
</organism>
<comment type="caution">
    <text evidence="2">The sequence shown here is derived from an EMBL/GenBank/DDBJ whole genome shotgun (WGS) entry which is preliminary data.</text>
</comment>
<gene>
    <name evidence="2" type="ORF">B0H15DRAFT_951707</name>
</gene>
<reference evidence="2" key="1">
    <citation type="submission" date="2023-03" db="EMBL/GenBank/DDBJ databases">
        <title>Massive genome expansion in bonnet fungi (Mycena s.s.) driven by repeated elements and novel gene families across ecological guilds.</title>
        <authorList>
            <consortium name="Lawrence Berkeley National Laboratory"/>
            <person name="Harder C.B."/>
            <person name="Miyauchi S."/>
            <person name="Viragh M."/>
            <person name="Kuo A."/>
            <person name="Thoen E."/>
            <person name="Andreopoulos B."/>
            <person name="Lu D."/>
            <person name="Skrede I."/>
            <person name="Drula E."/>
            <person name="Henrissat B."/>
            <person name="Morin E."/>
            <person name="Kohler A."/>
            <person name="Barry K."/>
            <person name="LaButti K."/>
            <person name="Morin E."/>
            <person name="Salamov A."/>
            <person name="Lipzen A."/>
            <person name="Mereny Z."/>
            <person name="Hegedus B."/>
            <person name="Baldrian P."/>
            <person name="Stursova M."/>
            <person name="Weitz H."/>
            <person name="Taylor A."/>
            <person name="Grigoriev I.V."/>
            <person name="Nagy L.G."/>
            <person name="Martin F."/>
            <person name="Kauserud H."/>
        </authorList>
    </citation>
    <scope>NUCLEOTIDE SEQUENCE</scope>
    <source>
        <strain evidence="2">CBHHK173m</strain>
    </source>
</reference>
<evidence type="ECO:0000256" key="1">
    <source>
        <dbReference type="SAM" id="MobiDB-lite"/>
    </source>
</evidence>
<keyword evidence="3" id="KW-1185">Reference proteome</keyword>
<feature type="region of interest" description="Disordered" evidence="1">
    <location>
        <begin position="246"/>
        <end position="270"/>
    </location>
</feature>
<sequence>MFITAALRLSLTKKISFSVLQLRSSEQVYLLDSDCNVSYSSGMDVDSESGTKPGTGQDLLSGTGFSSVSAYLEALYAPEEYAQATAVKKSTWRTKRGSTRPKPYDTTQQASMLKKLEGKLKAPPTGVLQSSDVLYTVLDFHLLPDPSLEGNTMVPTGNPIPTAPSSSEGATTPPVPQISQFSVAVSGEKKEANTQPKDVAPAPGRTCAHCGDSWSGRSLRSKILENSIVCSTCKGYESAYQRLRPLSSAPSSSSSAAAHRPLSHSAQAPFPVTSTHHCTVCMRTDPGKNSGWRRSKVLGGRICKTCYNYEYRQERQRQNTALNDCADTQQRKAKFTE</sequence>
<evidence type="ECO:0000313" key="3">
    <source>
        <dbReference type="Proteomes" id="UP001222325"/>
    </source>
</evidence>
<dbReference type="Proteomes" id="UP001222325">
    <property type="component" value="Unassembled WGS sequence"/>
</dbReference>
<evidence type="ECO:0000313" key="2">
    <source>
        <dbReference type="EMBL" id="KAJ7083953.1"/>
    </source>
</evidence>
<feature type="compositionally biased region" description="Basic residues" evidence="1">
    <location>
        <begin position="90"/>
        <end position="99"/>
    </location>
</feature>
<proteinExistence type="predicted"/>
<dbReference type="AlphaFoldDB" id="A0AAD6XPF3"/>